<evidence type="ECO:0000313" key="1">
    <source>
        <dbReference type="EMBL" id="VEB45248.1"/>
    </source>
</evidence>
<organism evidence="1 2">
    <name type="scientific">Chromobacterium violaceum</name>
    <dbReference type="NCBI Taxonomy" id="536"/>
    <lineage>
        <taxon>Bacteria</taxon>
        <taxon>Pseudomonadati</taxon>
        <taxon>Pseudomonadota</taxon>
        <taxon>Betaproteobacteria</taxon>
        <taxon>Neisseriales</taxon>
        <taxon>Chromobacteriaceae</taxon>
        <taxon>Chromobacterium</taxon>
    </lineage>
</organism>
<dbReference type="Proteomes" id="UP000275777">
    <property type="component" value="Chromosome"/>
</dbReference>
<reference evidence="1 2" key="1">
    <citation type="submission" date="2018-12" db="EMBL/GenBank/DDBJ databases">
        <authorList>
            <consortium name="Pathogen Informatics"/>
        </authorList>
    </citation>
    <scope>NUCLEOTIDE SEQUENCE [LARGE SCALE GENOMIC DNA]</scope>
    <source>
        <strain evidence="1 2">NCTC9695</strain>
    </source>
</reference>
<protein>
    <submittedName>
        <fullName evidence="1">Uncharacterized protein</fullName>
    </submittedName>
</protein>
<dbReference type="EMBL" id="LR134182">
    <property type="protein sequence ID" value="VEB45248.1"/>
    <property type="molecule type" value="Genomic_DNA"/>
</dbReference>
<accession>A0A3S4HQV9</accession>
<gene>
    <name evidence="1" type="ORF">NCTC9695_05758</name>
</gene>
<sequence length="88" mass="10122">MSLRLWALADGQARSLTLNGERVAEAEIRWRAEYDRGALLASADRLQSSALDGARRLGRTSARRWPVFWRRWARRLLKGGSDERQRAV</sequence>
<evidence type="ECO:0000313" key="2">
    <source>
        <dbReference type="Proteomes" id="UP000275777"/>
    </source>
</evidence>
<proteinExistence type="predicted"/>
<dbReference type="AlphaFoldDB" id="A0A3S4HQV9"/>
<name>A0A3S4HQV9_CHRVL</name>